<evidence type="ECO:0000256" key="4">
    <source>
        <dbReference type="ARBA" id="ARBA00022679"/>
    </source>
</evidence>
<keyword evidence="10" id="KW-0472">Membrane</keyword>
<reference evidence="19 20" key="1">
    <citation type="journal article" date="2022" name="Gigascience">
        <title>A chromosome-level genome assembly and annotation of the desert horned lizard, Phrynosoma platyrhinos, provides insight into chromosomal rearrangements among reptiles.</title>
        <authorList>
            <person name="Koochekian N."/>
            <person name="Ascanio A."/>
            <person name="Farleigh K."/>
            <person name="Card D.C."/>
            <person name="Schield D.R."/>
            <person name="Castoe T.A."/>
            <person name="Jezkova T."/>
        </authorList>
    </citation>
    <scope>NUCLEOTIDE SEQUENCE [LARGE SCALE GENOMIC DNA]</scope>
    <source>
        <strain evidence="19">NK-2021</strain>
    </source>
</reference>
<comment type="catalytic activity">
    <reaction evidence="14">
        <text>L-tyrosyl-[protein] + ATP = O-phospho-L-tyrosyl-[protein] + ADP + H(+)</text>
        <dbReference type="Rhea" id="RHEA:10596"/>
        <dbReference type="Rhea" id="RHEA-COMP:10136"/>
        <dbReference type="Rhea" id="RHEA-COMP:20101"/>
        <dbReference type="ChEBI" id="CHEBI:15378"/>
        <dbReference type="ChEBI" id="CHEBI:30616"/>
        <dbReference type="ChEBI" id="CHEBI:46858"/>
        <dbReference type="ChEBI" id="CHEBI:61978"/>
        <dbReference type="ChEBI" id="CHEBI:456216"/>
        <dbReference type="EC" id="2.7.10.1"/>
    </reaction>
</comment>
<accession>A0ABQ7TBP3</accession>
<dbReference type="Pfam" id="PF00757">
    <property type="entry name" value="Furin-like"/>
    <property type="match status" value="1"/>
</dbReference>
<evidence type="ECO:0000256" key="2">
    <source>
        <dbReference type="ARBA" id="ARBA00011902"/>
    </source>
</evidence>
<evidence type="ECO:0000313" key="20">
    <source>
        <dbReference type="Proteomes" id="UP000826234"/>
    </source>
</evidence>
<evidence type="ECO:0000256" key="11">
    <source>
        <dbReference type="ARBA" id="ARBA00023137"/>
    </source>
</evidence>
<feature type="domain" description="Receptor L-domain" evidence="17">
    <location>
        <begin position="358"/>
        <end position="477"/>
    </location>
</feature>
<evidence type="ECO:0000256" key="5">
    <source>
        <dbReference type="ARBA" id="ARBA00022692"/>
    </source>
</evidence>
<dbReference type="EMBL" id="JAIPUX010000521">
    <property type="protein sequence ID" value="KAH0627149.1"/>
    <property type="molecule type" value="Genomic_DNA"/>
</dbReference>
<protein>
    <recommendedName>
        <fullName evidence="2">receptor protein-tyrosine kinase</fullName>
        <ecNumber evidence="2">2.7.10.1</ecNumber>
    </recommendedName>
</protein>
<evidence type="ECO:0000256" key="12">
    <source>
        <dbReference type="ARBA" id="ARBA00023170"/>
    </source>
</evidence>
<dbReference type="Proteomes" id="UP000826234">
    <property type="component" value="Unassembled WGS sequence"/>
</dbReference>
<evidence type="ECO:0000259" key="17">
    <source>
        <dbReference type="Pfam" id="PF01030"/>
    </source>
</evidence>
<comment type="caution">
    <text evidence="19">The sequence shown here is derived from an EMBL/GenBank/DDBJ whole genome shotgun (WGS) entry which is preliminary data.</text>
</comment>
<evidence type="ECO:0000256" key="6">
    <source>
        <dbReference type="ARBA" id="ARBA00022741"/>
    </source>
</evidence>
<comment type="subcellular location">
    <subcellularLocation>
        <location evidence="1">Membrane</location>
        <topology evidence="1">Single-pass type I membrane protein</topology>
    </subcellularLocation>
</comment>
<evidence type="ECO:0000259" key="18">
    <source>
        <dbReference type="Pfam" id="PF14843"/>
    </source>
</evidence>
<evidence type="ECO:0000259" key="16">
    <source>
        <dbReference type="Pfam" id="PF00757"/>
    </source>
</evidence>
<dbReference type="InterPro" id="IPR032778">
    <property type="entry name" value="GF_recep_IV"/>
</dbReference>
<dbReference type="Gene3D" id="2.10.220.10">
    <property type="entry name" value="Hormone Receptor, Insulin-like Growth Factor Receptor 1, Chain A, domain 2"/>
    <property type="match status" value="3"/>
</dbReference>
<evidence type="ECO:0000256" key="15">
    <source>
        <dbReference type="SAM" id="SignalP"/>
    </source>
</evidence>
<evidence type="ECO:0000256" key="10">
    <source>
        <dbReference type="ARBA" id="ARBA00023136"/>
    </source>
</evidence>
<feature type="chain" id="PRO_5046972326" description="receptor protein-tyrosine kinase" evidence="15">
    <location>
        <begin position="26"/>
        <end position="627"/>
    </location>
</feature>
<evidence type="ECO:0000256" key="13">
    <source>
        <dbReference type="ARBA" id="ARBA00023180"/>
    </source>
</evidence>
<dbReference type="InterPro" id="IPR006212">
    <property type="entry name" value="Furin_repeat"/>
</dbReference>
<keyword evidence="12" id="KW-0675">Receptor</keyword>
<feature type="signal peptide" evidence="15">
    <location>
        <begin position="1"/>
        <end position="25"/>
    </location>
</feature>
<sequence length="627" mass="69559">MHSCCFMLKVSLITLFILFSVVCQGANNKLTILGTEEQHYNSLKQMYEDCEVVLGNLEITYIENYNLSFLKSIQEVSGYVLLLLNAVKVIPLENLQIIRGNTLYENAALVVVVNYNEMGGLEELPMRKLKEILNGGVKISGNPYLCNMNNVMWDDIFDTANDKSFVLLDPVGRRKLPVVINKTCPPCHSNCTSRHCWAAGPENCQILTKVDCAAQCSGRCKGTLPSDCCHTQCAAGCTGPRESDCLACRKFWDGAICRESCPPLQVYNPIDYQLEHNPEGKYSYGATCVKKCPHNYAVTDFGSCVRSCHADSTEVEEDGIRKCKKCNGGCSKMCNGIGIGNLTGVLAVNASNIDHFKNCTTINGNLVFLMVSFKGDGHTNIPPIDQRKLDNFRNVKEITGCLSIQYWPENATDLSIFENVKVIRGRTKELSRYALAVTGLNIKSLGLRSLKQISDGDVGIMKNKNLCFGNTVNWTKLFVTEKQNIRILENRNENECAAIGEVCHPLCSDVGCWGPEPFDCFSCRHFIRQHECVKECNVMQGEPREFIKDSECLQCHPECLVQNSTEIGATCTGPGPDNCIKCAHFIDGPHCVKSCPSGIMGENDTLIWKYPDENSVCQLCHPDCVRG</sequence>
<evidence type="ECO:0000256" key="9">
    <source>
        <dbReference type="ARBA" id="ARBA00022989"/>
    </source>
</evidence>
<dbReference type="InterPro" id="IPR036941">
    <property type="entry name" value="Rcpt_L-dom_sf"/>
</dbReference>
<keyword evidence="8" id="KW-0067">ATP-binding</keyword>
<evidence type="ECO:0000256" key="7">
    <source>
        <dbReference type="ARBA" id="ARBA00022777"/>
    </source>
</evidence>
<evidence type="ECO:0000256" key="1">
    <source>
        <dbReference type="ARBA" id="ARBA00004479"/>
    </source>
</evidence>
<name>A0ABQ7TBP3_PHRPL</name>
<dbReference type="InterPro" id="IPR009030">
    <property type="entry name" value="Growth_fac_rcpt_cys_sf"/>
</dbReference>
<evidence type="ECO:0000256" key="8">
    <source>
        <dbReference type="ARBA" id="ARBA00022840"/>
    </source>
</evidence>
<keyword evidence="9" id="KW-1133">Transmembrane helix</keyword>
<proteinExistence type="predicted"/>
<keyword evidence="15" id="KW-0732">Signal</keyword>
<dbReference type="SUPFAM" id="SSF57184">
    <property type="entry name" value="Growth factor receptor domain"/>
    <property type="match status" value="2"/>
</dbReference>
<keyword evidence="5" id="KW-0812">Transmembrane</keyword>
<evidence type="ECO:0000313" key="19">
    <source>
        <dbReference type="EMBL" id="KAH0627149.1"/>
    </source>
</evidence>
<dbReference type="InterPro" id="IPR006211">
    <property type="entry name" value="Furin-like_Cys-rich_dom"/>
</dbReference>
<dbReference type="Pfam" id="PF01030">
    <property type="entry name" value="Recep_L_domain"/>
    <property type="match status" value="2"/>
</dbReference>
<dbReference type="Pfam" id="PF14843">
    <property type="entry name" value="GF_recep_IV"/>
    <property type="match status" value="1"/>
</dbReference>
<keyword evidence="20" id="KW-1185">Reference proteome</keyword>
<dbReference type="SMART" id="SM00261">
    <property type="entry name" value="FU"/>
    <property type="match status" value="4"/>
</dbReference>
<dbReference type="EC" id="2.7.10.1" evidence="2"/>
<keyword evidence="6" id="KW-0547">Nucleotide-binding</keyword>
<keyword evidence="3" id="KW-0597">Phosphoprotein</keyword>
<organism evidence="19 20">
    <name type="scientific">Phrynosoma platyrhinos</name>
    <name type="common">Desert horned lizard</name>
    <dbReference type="NCBI Taxonomy" id="52577"/>
    <lineage>
        <taxon>Eukaryota</taxon>
        <taxon>Metazoa</taxon>
        <taxon>Chordata</taxon>
        <taxon>Craniata</taxon>
        <taxon>Vertebrata</taxon>
        <taxon>Euteleostomi</taxon>
        <taxon>Lepidosauria</taxon>
        <taxon>Squamata</taxon>
        <taxon>Bifurcata</taxon>
        <taxon>Unidentata</taxon>
        <taxon>Episquamata</taxon>
        <taxon>Toxicofera</taxon>
        <taxon>Iguania</taxon>
        <taxon>Phrynosomatidae</taxon>
        <taxon>Phrynosomatinae</taxon>
        <taxon>Phrynosoma</taxon>
    </lineage>
</organism>
<dbReference type="SUPFAM" id="SSF52058">
    <property type="entry name" value="L domain-like"/>
    <property type="match status" value="2"/>
</dbReference>
<evidence type="ECO:0000256" key="3">
    <source>
        <dbReference type="ARBA" id="ARBA00022553"/>
    </source>
</evidence>
<dbReference type="CDD" id="cd00064">
    <property type="entry name" value="FU"/>
    <property type="match status" value="3"/>
</dbReference>
<dbReference type="Gene3D" id="3.80.20.20">
    <property type="entry name" value="Receptor L-domain"/>
    <property type="match status" value="2"/>
</dbReference>
<keyword evidence="13" id="KW-0325">Glycoprotein</keyword>
<keyword evidence="11" id="KW-0829">Tyrosine-protein kinase</keyword>
<keyword evidence="7" id="KW-0418">Kinase</keyword>
<evidence type="ECO:0000256" key="14">
    <source>
        <dbReference type="ARBA" id="ARBA00051243"/>
    </source>
</evidence>
<feature type="domain" description="Furin-like cysteine-rich" evidence="16">
    <location>
        <begin position="178"/>
        <end position="335"/>
    </location>
</feature>
<gene>
    <name evidence="19" type="ORF">JD844_002588</name>
</gene>
<feature type="domain" description="Growth factor receptor" evidence="18">
    <location>
        <begin position="502"/>
        <end position="627"/>
    </location>
</feature>
<dbReference type="InterPro" id="IPR000494">
    <property type="entry name" value="Rcpt_L-dom"/>
</dbReference>
<feature type="domain" description="Receptor L-domain" evidence="17">
    <location>
        <begin position="49"/>
        <end position="156"/>
    </location>
</feature>
<keyword evidence="4" id="KW-0808">Transferase</keyword>